<accession>A0A9P6JH21</accession>
<keyword evidence="3" id="KW-1185">Reference proteome</keyword>
<proteinExistence type="predicted"/>
<dbReference type="Proteomes" id="UP000749646">
    <property type="component" value="Unassembled WGS sequence"/>
</dbReference>
<evidence type="ECO:0000256" key="1">
    <source>
        <dbReference type="SAM" id="MobiDB-lite"/>
    </source>
</evidence>
<feature type="non-terminal residue" evidence="2">
    <location>
        <position position="94"/>
    </location>
</feature>
<sequence length="94" mass="10909">CREEEDLLPDSESPVATIHDQVCDLLTTLEVAKLSRRSPTLAEASETSPPPTIHQPQQHSGSRRRRRRRRKKQRRSSTKDTRRKKAKARRKRSA</sequence>
<evidence type="ECO:0000313" key="2">
    <source>
        <dbReference type="EMBL" id="KAF9975132.1"/>
    </source>
</evidence>
<feature type="compositionally biased region" description="Basic residues" evidence="1">
    <location>
        <begin position="61"/>
        <end position="94"/>
    </location>
</feature>
<gene>
    <name evidence="2" type="ORF">BGZ65_008400</name>
</gene>
<dbReference type="AlphaFoldDB" id="A0A9P6JH21"/>
<name>A0A9P6JH21_9FUNG</name>
<feature type="region of interest" description="Disordered" evidence="1">
    <location>
        <begin position="35"/>
        <end position="94"/>
    </location>
</feature>
<dbReference type="EMBL" id="JAAAHW010004366">
    <property type="protein sequence ID" value="KAF9975132.1"/>
    <property type="molecule type" value="Genomic_DNA"/>
</dbReference>
<feature type="non-terminal residue" evidence="2">
    <location>
        <position position="1"/>
    </location>
</feature>
<evidence type="ECO:0000313" key="3">
    <source>
        <dbReference type="Proteomes" id="UP000749646"/>
    </source>
</evidence>
<comment type="caution">
    <text evidence="2">The sequence shown here is derived from an EMBL/GenBank/DDBJ whole genome shotgun (WGS) entry which is preliminary data.</text>
</comment>
<organism evidence="2 3">
    <name type="scientific">Modicella reniformis</name>
    <dbReference type="NCBI Taxonomy" id="1440133"/>
    <lineage>
        <taxon>Eukaryota</taxon>
        <taxon>Fungi</taxon>
        <taxon>Fungi incertae sedis</taxon>
        <taxon>Mucoromycota</taxon>
        <taxon>Mortierellomycotina</taxon>
        <taxon>Mortierellomycetes</taxon>
        <taxon>Mortierellales</taxon>
        <taxon>Mortierellaceae</taxon>
        <taxon>Modicella</taxon>
    </lineage>
</organism>
<reference evidence="2" key="1">
    <citation type="journal article" date="2020" name="Fungal Divers.">
        <title>Resolving the Mortierellaceae phylogeny through synthesis of multi-gene phylogenetics and phylogenomics.</title>
        <authorList>
            <person name="Vandepol N."/>
            <person name="Liber J."/>
            <person name="Desiro A."/>
            <person name="Na H."/>
            <person name="Kennedy M."/>
            <person name="Barry K."/>
            <person name="Grigoriev I.V."/>
            <person name="Miller A.N."/>
            <person name="O'Donnell K."/>
            <person name="Stajich J.E."/>
            <person name="Bonito G."/>
        </authorList>
    </citation>
    <scope>NUCLEOTIDE SEQUENCE</scope>
    <source>
        <strain evidence="2">MES-2147</strain>
    </source>
</reference>
<protein>
    <submittedName>
        <fullName evidence="2">Uncharacterized protein</fullName>
    </submittedName>
</protein>